<gene>
    <name evidence="1" type="ORF">IAI60_01950</name>
</gene>
<dbReference type="EMBL" id="JACTNF010000001">
    <property type="protein sequence ID" value="MBO1073368.1"/>
    <property type="molecule type" value="Genomic_DNA"/>
</dbReference>
<dbReference type="RefSeq" id="WP_207444968.1">
    <property type="nucleotide sequence ID" value="NZ_JACTNF010000001.1"/>
</dbReference>
<protein>
    <submittedName>
        <fullName evidence="1">Uncharacterized protein</fullName>
    </submittedName>
</protein>
<accession>A0ABS3K9Q6</accession>
<reference evidence="1 2" key="1">
    <citation type="submission" date="2020-09" db="EMBL/GenBank/DDBJ databases">
        <title>Roseomonas.</title>
        <authorList>
            <person name="Zhu W."/>
        </authorList>
    </citation>
    <scope>NUCLEOTIDE SEQUENCE [LARGE SCALE GENOMIC DNA]</scope>
    <source>
        <strain evidence="1 2">1311</strain>
    </source>
</reference>
<evidence type="ECO:0000313" key="2">
    <source>
        <dbReference type="Proteomes" id="UP001518990"/>
    </source>
</evidence>
<sequence length="76" mass="7926">MATQGRRRRPASLPGALALHLSAADRERIEALVSSLIDILDAAAPEPDMEPDADGEDGEDSDAVVALTAWCGGLVQ</sequence>
<organism evidence="1 2">
    <name type="scientific">Roseomonas marmotae</name>
    <dbReference type="NCBI Taxonomy" id="2768161"/>
    <lineage>
        <taxon>Bacteria</taxon>
        <taxon>Pseudomonadati</taxon>
        <taxon>Pseudomonadota</taxon>
        <taxon>Alphaproteobacteria</taxon>
        <taxon>Acetobacterales</taxon>
        <taxon>Roseomonadaceae</taxon>
        <taxon>Roseomonas</taxon>
    </lineage>
</organism>
<dbReference type="Proteomes" id="UP001518990">
    <property type="component" value="Unassembled WGS sequence"/>
</dbReference>
<name>A0ABS3K9Q6_9PROT</name>
<proteinExistence type="predicted"/>
<evidence type="ECO:0000313" key="1">
    <source>
        <dbReference type="EMBL" id="MBO1073368.1"/>
    </source>
</evidence>
<comment type="caution">
    <text evidence="1">The sequence shown here is derived from an EMBL/GenBank/DDBJ whole genome shotgun (WGS) entry which is preliminary data.</text>
</comment>
<keyword evidence="2" id="KW-1185">Reference proteome</keyword>